<evidence type="ECO:0000256" key="5">
    <source>
        <dbReference type="ARBA" id="ARBA00023136"/>
    </source>
</evidence>
<evidence type="ECO:0008006" key="10">
    <source>
        <dbReference type="Google" id="ProtNLM"/>
    </source>
</evidence>
<organism evidence="8 9">
    <name type="scientific">Rhododendron simsii</name>
    <name type="common">Sims's rhododendron</name>
    <dbReference type="NCBI Taxonomy" id="118357"/>
    <lineage>
        <taxon>Eukaryota</taxon>
        <taxon>Viridiplantae</taxon>
        <taxon>Streptophyta</taxon>
        <taxon>Embryophyta</taxon>
        <taxon>Tracheophyta</taxon>
        <taxon>Spermatophyta</taxon>
        <taxon>Magnoliopsida</taxon>
        <taxon>eudicotyledons</taxon>
        <taxon>Gunneridae</taxon>
        <taxon>Pentapetalae</taxon>
        <taxon>asterids</taxon>
        <taxon>Ericales</taxon>
        <taxon>Ericaceae</taxon>
        <taxon>Ericoideae</taxon>
        <taxon>Rhodoreae</taxon>
        <taxon>Rhododendron</taxon>
    </lineage>
</organism>
<dbReference type="InterPro" id="IPR021109">
    <property type="entry name" value="Peptidase_aspartic_dom_sf"/>
</dbReference>
<feature type="transmembrane region" description="Helical" evidence="6">
    <location>
        <begin position="280"/>
        <end position="297"/>
    </location>
</feature>
<dbReference type="AlphaFoldDB" id="A0A834LV42"/>
<name>A0A834LV42_RHOSS</name>
<dbReference type="CDD" id="cd00303">
    <property type="entry name" value="retropepsin_like"/>
    <property type="match status" value="1"/>
</dbReference>
<feature type="signal peptide" evidence="7">
    <location>
        <begin position="1"/>
        <end position="25"/>
    </location>
</feature>
<reference evidence="8" key="1">
    <citation type="submission" date="2019-11" db="EMBL/GenBank/DDBJ databases">
        <authorList>
            <person name="Liu Y."/>
            <person name="Hou J."/>
            <person name="Li T.-Q."/>
            <person name="Guan C.-H."/>
            <person name="Wu X."/>
            <person name="Wu H.-Z."/>
            <person name="Ling F."/>
            <person name="Zhang R."/>
            <person name="Shi X.-G."/>
            <person name="Ren J.-P."/>
            <person name="Chen E.-F."/>
            <person name="Sun J.-M."/>
        </authorList>
    </citation>
    <scope>NUCLEOTIDE SEQUENCE</scope>
    <source>
        <strain evidence="8">Adult_tree_wgs_1</strain>
        <tissue evidence="8">Leaves</tissue>
    </source>
</reference>
<gene>
    <name evidence="8" type="ORF">RHSIM_Rhsim02G0114600</name>
</gene>
<feature type="chain" id="PRO_5032332150" description="Sulfite exporter TauE/SafE family protein" evidence="7">
    <location>
        <begin position="26"/>
        <end position="603"/>
    </location>
</feature>
<evidence type="ECO:0000256" key="7">
    <source>
        <dbReference type="SAM" id="SignalP"/>
    </source>
</evidence>
<proteinExistence type="inferred from homology"/>
<keyword evidence="3 6" id="KW-0812">Transmembrane</keyword>
<dbReference type="GO" id="GO:0031464">
    <property type="term" value="C:Cul4A-RING E3 ubiquitin ligase complex"/>
    <property type="evidence" value="ECO:0007669"/>
    <property type="project" value="TreeGrafter"/>
</dbReference>
<dbReference type="Gene3D" id="2.40.70.10">
    <property type="entry name" value="Acid Proteases"/>
    <property type="match status" value="1"/>
</dbReference>
<protein>
    <recommendedName>
        <fullName evidence="10">Sulfite exporter TauE/SafE family protein</fullName>
    </recommendedName>
</protein>
<comment type="caution">
    <text evidence="8">The sequence shown here is derived from an EMBL/GenBank/DDBJ whole genome shotgun (WGS) entry which is preliminary data.</text>
</comment>
<sequence>MKIYTPLKWVLLSIVILIICSHSHANQTPFGTGHDYHLPNQTHDQMGTQPTKSKHTQVKLTPPVVISGVLCFLAASISNAGGIGGGGLFITILTLVARLDLKTASSFSAFMVTGGSIASVMYHMISASPKYGAKSLIDHDICFLSEPVMLLGVSIGVMCNVMFPEWLITILCSAFLAWSTFKTITCGVGKWKSETGERKKKGPGETENGLVRIDGNCGGCGVEINKESGLSGSVVGLESRLVVVGQDGNFGGNGLEINEESGLSGKLVESFEQGNQWRKLGGLMVIWFSFFVLRLFTGNRYGQSLFCYNAASSGIKARTTLVSMSADEVNGANPNKGDHSIDALWGAFEKQQQQSEMQQQQLTEIHNLLAGMNLNQPPIETEGQLVTRFVDGLRANIQDIVTMQPVHTLQDAIQLATRAESQLRRRGGSSENIVSRTMVDKLGLQRQKHPSPYSIGWIRDVGETKVTEQCIVPFSIGKDYKDEVVCDVVDMDACHMLLGRPWQYDLNTTHKGKDNTYTFYKNKVKVVLAPMRREGRVTASPAKADSFLIVPDIMKEAKETQLVYALVVKCEAKEETVVPNQILWKDLIGSNQGRNKIKSRKKY</sequence>
<evidence type="ECO:0000256" key="1">
    <source>
        <dbReference type="ARBA" id="ARBA00004141"/>
    </source>
</evidence>
<keyword evidence="7" id="KW-0732">Signal</keyword>
<feature type="transmembrane region" description="Helical" evidence="6">
    <location>
        <begin position="64"/>
        <end position="95"/>
    </location>
</feature>
<keyword evidence="5 6" id="KW-0472">Membrane</keyword>
<evidence type="ECO:0000256" key="3">
    <source>
        <dbReference type="ARBA" id="ARBA00022692"/>
    </source>
</evidence>
<feature type="transmembrane region" description="Helical" evidence="6">
    <location>
        <begin position="107"/>
        <end position="125"/>
    </location>
</feature>
<evidence type="ECO:0000256" key="2">
    <source>
        <dbReference type="ARBA" id="ARBA00009142"/>
    </source>
</evidence>
<dbReference type="PANTHER" id="PTHR14255:SF3">
    <property type="entry name" value="SULFITE EXPORTER TAUE_SAFE FAMILY PROTEIN 5-RELATED"/>
    <property type="match status" value="1"/>
</dbReference>
<dbReference type="Pfam" id="PF01925">
    <property type="entry name" value="TauE"/>
    <property type="match status" value="1"/>
</dbReference>
<accession>A0A834LV42</accession>
<evidence type="ECO:0000256" key="4">
    <source>
        <dbReference type="ARBA" id="ARBA00022989"/>
    </source>
</evidence>
<dbReference type="InterPro" id="IPR002781">
    <property type="entry name" value="TM_pro_TauE-like"/>
</dbReference>
<dbReference type="PANTHER" id="PTHR14255">
    <property type="entry name" value="CEREBLON"/>
    <property type="match status" value="1"/>
</dbReference>
<evidence type="ECO:0000313" key="9">
    <source>
        <dbReference type="Proteomes" id="UP000626092"/>
    </source>
</evidence>
<comment type="similarity">
    <text evidence="2">Belongs to the 4-toluene sulfonate uptake permease (TSUP) (TC 2.A.102) family.</text>
</comment>
<keyword evidence="4 6" id="KW-1133">Transmembrane helix</keyword>
<dbReference type="GO" id="GO:0016567">
    <property type="term" value="P:protein ubiquitination"/>
    <property type="evidence" value="ECO:0007669"/>
    <property type="project" value="TreeGrafter"/>
</dbReference>
<dbReference type="Proteomes" id="UP000626092">
    <property type="component" value="Unassembled WGS sequence"/>
</dbReference>
<dbReference type="OrthoDB" id="434519at2759"/>
<evidence type="ECO:0000313" key="8">
    <source>
        <dbReference type="EMBL" id="KAF7149685.1"/>
    </source>
</evidence>
<dbReference type="EMBL" id="WJXA01000002">
    <property type="protein sequence ID" value="KAF7149685.1"/>
    <property type="molecule type" value="Genomic_DNA"/>
</dbReference>
<evidence type="ECO:0000256" key="6">
    <source>
        <dbReference type="SAM" id="Phobius"/>
    </source>
</evidence>
<dbReference type="GO" id="GO:0016020">
    <property type="term" value="C:membrane"/>
    <property type="evidence" value="ECO:0007669"/>
    <property type="project" value="UniProtKB-SubCell"/>
</dbReference>
<comment type="subcellular location">
    <subcellularLocation>
        <location evidence="1">Membrane</location>
        <topology evidence="1">Multi-pass membrane protein</topology>
    </subcellularLocation>
</comment>
<keyword evidence="9" id="KW-1185">Reference proteome</keyword>